<keyword evidence="3" id="KW-0677">Repeat</keyword>
<evidence type="ECO:0000256" key="7">
    <source>
        <dbReference type="SAM" id="MobiDB-lite"/>
    </source>
</evidence>
<evidence type="ECO:0000256" key="4">
    <source>
        <dbReference type="ARBA" id="ARBA00022989"/>
    </source>
</evidence>
<evidence type="ECO:0000256" key="8">
    <source>
        <dbReference type="SAM" id="Phobius"/>
    </source>
</evidence>
<evidence type="ECO:0000313" key="11">
    <source>
        <dbReference type="Proteomes" id="UP000726737"/>
    </source>
</evidence>
<protein>
    <recommendedName>
        <fullName evidence="9">Ion transport domain-containing protein</fullName>
    </recommendedName>
</protein>
<sequence length="1586" mass="179740">MEKYSKNGFCAVDILEETDSGDNSNKLTIINSREDSDQQKPTITADISGDTIKDPADSQPIVVRWYFVPDPKNDGDMDAVKDSEDVLKFRCTTKNNPSVQVEASKRLTEWRTDVSKLKSGLYDIVLGVSTQSLDTEKIESIAFSAEIHGESEGSNETIARQELTRMCTLGCGIHKWKLHGQLLIVADDDRTDDDGEDDEDDEDDDSEEYDNEDDDEDDDDEDDDEEDDDDEDDAEEDDSAADDDEYDDPSGKLTIRMKITTSTGISTAVGAGFLTLHFMELRAFRLDGYNDESSIVAHRPYTWSLNIRRIGSFLDGSTQLIPEKIIAFAISGNGRYVATIASTGSLNHFLLAVWDLQDPTGTSTYIGAAKASHKQEELPSNTPPSQPHACAVAVIPRPEPVSYAIVDSFRISLSWDGSKVSVAAWIEYVQGSPRSIFSVYHRDQDVPHSQKALPISASSAMTILRPSTDHQHCTELEKFYGYGVFHIADSANPDVQRELFIAWDHERIHIYRVYCQWNHLHTITAVPQYALWHIGVQGQYLAVAETEYSVVWIWNAELGSIASVVVQEGSNGRVTRVSSNGDIMAVSRNTDITLHWTATGAILGSFTLPGRDPFVTNLRFIQDDTQLLVTFDCRDGDSKQRTTGLILETSDMTVVDRFSVPEACIAQSESESGSGTTFHSLHGATLDLVPSYSQLRNACTNQCRKDLAPLLDSRHIVTLEHPTVFTAPSGLHYRIELQEGPGLSVSSVVSISSNDRTSSKTFIIPHQFTGYEDEDTILLDTSLRLVGVSDYHIRVWQLPATLDDDLKVGLLKQLRKSYHWVTCPHQEIYMVDNEDVGEIWPCYVESWFGSRDGNNLHSEMYFVIDTFLKADPACKKAILEYISPHINNYYDPDNLSDPMLATLCRWWGCWDEDMHDQFVPELLAFPATRWLLRPDTTLDSNPLRILFDLTTTELEFMRLVNILIDYCFHRARADRELGFLFPVLQCLHAMVDPKGLHTDLGIQVLLRSAYLPIKSRSFLVGHFSIAHPPEFRWQFWKPNMRPLYECKDPILQLVNEDKRDILNRKFTRALCAAPFALLWRYKGDTVHRPDRPCSPSKTPPSWIHMFFALVQYKCKPAVEENVRCHDFALDMLDHPAIAALIEYKWNTIGFKYCMVRFLFLCCYYLLVLAVVFLQVYGGYHGTLFGVFIAVAVSSSIFLWFELIQLFREWRRYVSSMYNVVDIMAFGLPLAASVNHFLILSGTIDGRTPEEGHAGFLSFSVLFIFLHVLFELRISKSVCKFVTIIIGAFIKIRLFFFILAGGVISFSIAILHLLRSCPFKECLEPDPPISFPEHFYGAFSATFFYMASIKAIDKRRSHGGRYDSINNEFDSNNWAFQTLMIFYFFFTVILMLNVLIALINMAFTDGGETWYLVWLENRMRVIESVENLTFHIPGFREHYNWFPDEIYYSATAKKIADFEARYPADNCSKAAQSGSSSLPTATADVPKTTDADVAKTEKLTQELKDELQRTREQVFVLQEQKASVEKHSTVMQEHIQEQKEQIQVQRASAEKEAAALQQHISSLQEQVKTMQVMLSTFLTDKTTPSPS</sequence>
<gene>
    <name evidence="10" type="ORF">BG011_008687</name>
</gene>
<dbReference type="InterPro" id="IPR024862">
    <property type="entry name" value="TRPV"/>
</dbReference>
<evidence type="ECO:0000256" key="6">
    <source>
        <dbReference type="SAM" id="Coils"/>
    </source>
</evidence>
<feature type="transmembrane region" description="Helical" evidence="8">
    <location>
        <begin position="1293"/>
        <end position="1313"/>
    </location>
</feature>
<keyword evidence="4 8" id="KW-1133">Transmembrane helix</keyword>
<feature type="region of interest" description="Disordered" evidence="7">
    <location>
        <begin position="188"/>
        <end position="252"/>
    </location>
</feature>
<keyword evidence="2 8" id="KW-0812">Transmembrane</keyword>
<name>A0A9P6Q9D5_9FUNG</name>
<evidence type="ECO:0000256" key="1">
    <source>
        <dbReference type="ARBA" id="ARBA00004141"/>
    </source>
</evidence>
<feature type="compositionally biased region" description="Polar residues" evidence="7">
    <location>
        <begin position="21"/>
        <end position="31"/>
    </location>
</feature>
<reference evidence="10" key="1">
    <citation type="journal article" date="2020" name="Fungal Divers.">
        <title>Resolving the Mortierellaceae phylogeny through synthesis of multi-gene phylogenetics and phylogenomics.</title>
        <authorList>
            <person name="Vandepol N."/>
            <person name="Liber J."/>
            <person name="Desiro A."/>
            <person name="Na H."/>
            <person name="Kennedy M."/>
            <person name="Barry K."/>
            <person name="Grigoriev I.V."/>
            <person name="Miller A.N."/>
            <person name="O'Donnell K."/>
            <person name="Stajich J.E."/>
            <person name="Bonito G."/>
        </authorList>
    </citation>
    <scope>NUCLEOTIDE SEQUENCE</scope>
    <source>
        <strain evidence="10">KOD948</strain>
    </source>
</reference>
<evidence type="ECO:0000313" key="10">
    <source>
        <dbReference type="EMBL" id="KAG0263515.1"/>
    </source>
</evidence>
<feature type="transmembrane region" description="Helical" evidence="8">
    <location>
        <begin position="1333"/>
        <end position="1352"/>
    </location>
</feature>
<feature type="coiled-coil region" evidence="6">
    <location>
        <begin position="1492"/>
        <end position="1572"/>
    </location>
</feature>
<feature type="region of interest" description="Disordered" evidence="7">
    <location>
        <begin position="19"/>
        <end position="56"/>
    </location>
</feature>
<feature type="transmembrane region" description="Helical" evidence="8">
    <location>
        <begin position="1157"/>
        <end position="1177"/>
    </location>
</feature>
<feature type="transmembrane region" description="Helical" evidence="8">
    <location>
        <begin position="1183"/>
        <end position="1203"/>
    </location>
</feature>
<proteinExistence type="predicted"/>
<comment type="caution">
    <text evidence="10">The sequence shown here is derived from an EMBL/GenBank/DDBJ whole genome shotgun (WGS) entry which is preliminary data.</text>
</comment>
<feature type="transmembrane region" description="Helical" evidence="8">
    <location>
        <begin position="1253"/>
        <end position="1273"/>
    </location>
</feature>
<feature type="transmembrane region" description="Helical" evidence="8">
    <location>
        <begin position="1215"/>
        <end position="1233"/>
    </location>
</feature>
<feature type="domain" description="Ion transport" evidence="9">
    <location>
        <begin position="1158"/>
        <end position="1405"/>
    </location>
</feature>
<dbReference type="PANTHER" id="PTHR10582">
    <property type="entry name" value="TRANSIENT RECEPTOR POTENTIAL ION CHANNEL PROTEIN"/>
    <property type="match status" value="1"/>
</dbReference>
<keyword evidence="6" id="KW-0175">Coiled coil</keyword>
<keyword evidence="5 8" id="KW-0472">Membrane</keyword>
<evidence type="ECO:0000256" key="5">
    <source>
        <dbReference type="ARBA" id="ARBA00023136"/>
    </source>
</evidence>
<feature type="transmembrane region" description="Helical" evidence="8">
    <location>
        <begin position="1373"/>
        <end position="1398"/>
    </location>
</feature>
<evidence type="ECO:0000259" key="9">
    <source>
        <dbReference type="Pfam" id="PF00520"/>
    </source>
</evidence>
<dbReference type="PANTHER" id="PTHR10582:SF2">
    <property type="entry name" value="INACTIVE"/>
    <property type="match status" value="1"/>
</dbReference>
<dbReference type="GO" id="GO:0098703">
    <property type="term" value="P:calcium ion import across plasma membrane"/>
    <property type="evidence" value="ECO:0007669"/>
    <property type="project" value="TreeGrafter"/>
</dbReference>
<dbReference type="SUPFAM" id="SSF101898">
    <property type="entry name" value="NHL repeat"/>
    <property type="match status" value="1"/>
</dbReference>
<feature type="compositionally biased region" description="Acidic residues" evidence="7">
    <location>
        <begin position="189"/>
        <end position="248"/>
    </location>
</feature>
<organism evidence="10 11">
    <name type="scientific">Mortierella polycephala</name>
    <dbReference type="NCBI Taxonomy" id="41804"/>
    <lineage>
        <taxon>Eukaryota</taxon>
        <taxon>Fungi</taxon>
        <taxon>Fungi incertae sedis</taxon>
        <taxon>Mucoromycota</taxon>
        <taxon>Mortierellomycotina</taxon>
        <taxon>Mortierellomycetes</taxon>
        <taxon>Mortierellales</taxon>
        <taxon>Mortierellaceae</taxon>
        <taxon>Mortierella</taxon>
    </lineage>
</organism>
<dbReference type="Proteomes" id="UP000726737">
    <property type="component" value="Unassembled WGS sequence"/>
</dbReference>
<dbReference type="GO" id="GO:0005216">
    <property type="term" value="F:monoatomic ion channel activity"/>
    <property type="evidence" value="ECO:0007669"/>
    <property type="project" value="InterPro"/>
</dbReference>
<dbReference type="OrthoDB" id="2433234at2759"/>
<dbReference type="EMBL" id="JAAAJA010000073">
    <property type="protein sequence ID" value="KAG0263515.1"/>
    <property type="molecule type" value="Genomic_DNA"/>
</dbReference>
<comment type="subcellular location">
    <subcellularLocation>
        <location evidence="1">Membrane</location>
        <topology evidence="1">Multi-pass membrane protein</topology>
    </subcellularLocation>
</comment>
<evidence type="ECO:0000256" key="3">
    <source>
        <dbReference type="ARBA" id="ARBA00022737"/>
    </source>
</evidence>
<evidence type="ECO:0000256" key="2">
    <source>
        <dbReference type="ARBA" id="ARBA00022692"/>
    </source>
</evidence>
<dbReference type="Pfam" id="PF00520">
    <property type="entry name" value="Ion_trans"/>
    <property type="match status" value="1"/>
</dbReference>
<keyword evidence="11" id="KW-1185">Reference proteome</keyword>
<dbReference type="InterPro" id="IPR005821">
    <property type="entry name" value="Ion_trans_dom"/>
</dbReference>
<accession>A0A9P6Q9D5</accession>
<dbReference type="GO" id="GO:0005886">
    <property type="term" value="C:plasma membrane"/>
    <property type="evidence" value="ECO:0007669"/>
    <property type="project" value="TreeGrafter"/>
</dbReference>